<dbReference type="PANTHER" id="PTHR46619">
    <property type="entry name" value="RNA RECOGNITION MOTIF XS DOMAIN PROTEIN-RELATED"/>
    <property type="match status" value="1"/>
</dbReference>
<proteinExistence type="predicted"/>
<protein>
    <recommendedName>
        <fullName evidence="1">XS domain-containing protein</fullName>
    </recommendedName>
</protein>
<evidence type="ECO:0000313" key="2">
    <source>
        <dbReference type="EMBL" id="ONK57398.1"/>
    </source>
</evidence>
<name>A0A5P1E4F0_ASPOF</name>
<dbReference type="AlphaFoldDB" id="A0A5P1E4F0"/>
<evidence type="ECO:0000313" key="3">
    <source>
        <dbReference type="Proteomes" id="UP000243459"/>
    </source>
</evidence>
<dbReference type="Gene3D" id="3.30.70.2890">
    <property type="entry name" value="XS domain"/>
    <property type="match status" value="1"/>
</dbReference>
<gene>
    <name evidence="2" type="ORF">A4U43_C09F110</name>
</gene>
<dbReference type="InterPro" id="IPR005380">
    <property type="entry name" value="XS_domain"/>
</dbReference>
<feature type="domain" description="XS" evidence="1">
    <location>
        <begin position="3"/>
        <end position="84"/>
    </location>
</feature>
<organism evidence="2 3">
    <name type="scientific">Asparagus officinalis</name>
    <name type="common">Garden asparagus</name>
    <dbReference type="NCBI Taxonomy" id="4686"/>
    <lineage>
        <taxon>Eukaryota</taxon>
        <taxon>Viridiplantae</taxon>
        <taxon>Streptophyta</taxon>
        <taxon>Embryophyta</taxon>
        <taxon>Tracheophyta</taxon>
        <taxon>Spermatophyta</taxon>
        <taxon>Magnoliopsida</taxon>
        <taxon>Liliopsida</taxon>
        <taxon>Asparagales</taxon>
        <taxon>Asparagaceae</taxon>
        <taxon>Asparagoideae</taxon>
        <taxon>Asparagus</taxon>
    </lineage>
</organism>
<accession>A0A5P1E4F0</accession>
<dbReference type="OMA" id="HNFYADK"/>
<evidence type="ECO:0000259" key="1">
    <source>
        <dbReference type="Pfam" id="PF03468"/>
    </source>
</evidence>
<dbReference type="GO" id="GO:0031047">
    <property type="term" value="P:regulatory ncRNA-mediated gene silencing"/>
    <property type="evidence" value="ECO:0007669"/>
    <property type="project" value="InterPro"/>
</dbReference>
<reference evidence="3" key="1">
    <citation type="journal article" date="2017" name="Nat. Commun.">
        <title>The asparagus genome sheds light on the origin and evolution of a young Y chromosome.</title>
        <authorList>
            <person name="Harkess A."/>
            <person name="Zhou J."/>
            <person name="Xu C."/>
            <person name="Bowers J.E."/>
            <person name="Van der Hulst R."/>
            <person name="Ayyampalayam S."/>
            <person name="Mercati F."/>
            <person name="Riccardi P."/>
            <person name="McKain M.R."/>
            <person name="Kakrana A."/>
            <person name="Tang H."/>
            <person name="Ray J."/>
            <person name="Groenendijk J."/>
            <person name="Arikit S."/>
            <person name="Mathioni S.M."/>
            <person name="Nakano M."/>
            <person name="Shan H."/>
            <person name="Telgmann-Rauber A."/>
            <person name="Kanno A."/>
            <person name="Yue Z."/>
            <person name="Chen H."/>
            <person name="Li W."/>
            <person name="Chen Y."/>
            <person name="Xu X."/>
            <person name="Zhang Y."/>
            <person name="Luo S."/>
            <person name="Chen H."/>
            <person name="Gao J."/>
            <person name="Mao Z."/>
            <person name="Pires J.C."/>
            <person name="Luo M."/>
            <person name="Kudrna D."/>
            <person name="Wing R.A."/>
            <person name="Meyers B.C."/>
            <person name="Yi K."/>
            <person name="Kong H."/>
            <person name="Lavrijsen P."/>
            <person name="Sunseri F."/>
            <person name="Falavigna A."/>
            <person name="Ye Y."/>
            <person name="Leebens-Mack J.H."/>
            <person name="Chen G."/>
        </authorList>
    </citation>
    <scope>NUCLEOTIDE SEQUENCE [LARGE SCALE GENOMIC DNA]</scope>
    <source>
        <strain evidence="3">cv. DH0086</strain>
    </source>
</reference>
<dbReference type="Pfam" id="PF03468">
    <property type="entry name" value="XS"/>
    <property type="match status" value="1"/>
</dbReference>
<dbReference type="Proteomes" id="UP000243459">
    <property type="component" value="Chromosome 9"/>
</dbReference>
<dbReference type="InterPro" id="IPR038588">
    <property type="entry name" value="XS_domain_sf"/>
</dbReference>
<keyword evidence="3" id="KW-1185">Reference proteome</keyword>
<sequence>MGFDAGKVRVCRGKPANQSVLVVKFSPTLSGLQEAERLHNFYADKNRGRQGFEELTSNHGNREARVEKDEELLYGYMAVAEDLDKLDPETKKRSLVKSKKDIKAVADAPLKID</sequence>
<dbReference type="EMBL" id="CM007389">
    <property type="protein sequence ID" value="ONK57398.1"/>
    <property type="molecule type" value="Genomic_DNA"/>
</dbReference>
<dbReference type="PANTHER" id="PTHR46619:SF2">
    <property type="entry name" value="XS DOMAIN PROTEIN"/>
    <property type="match status" value="1"/>
</dbReference>
<dbReference type="Gramene" id="ONK57398">
    <property type="protein sequence ID" value="ONK57398"/>
    <property type="gene ID" value="A4U43_C09F110"/>
</dbReference>